<dbReference type="SUPFAM" id="SSF53613">
    <property type="entry name" value="Ribokinase-like"/>
    <property type="match status" value="1"/>
</dbReference>
<dbReference type="RefSeq" id="WP_150955478.1">
    <property type="nucleotide sequence ID" value="NZ_VZRB01000033.1"/>
</dbReference>
<evidence type="ECO:0000256" key="6">
    <source>
        <dbReference type="PIRNR" id="PIRNR000535"/>
    </source>
</evidence>
<dbReference type="PROSITE" id="PS00583">
    <property type="entry name" value="PFKB_KINASES_1"/>
    <property type="match status" value="1"/>
</dbReference>
<comment type="caution">
    <text evidence="8">The sequence shown here is derived from an EMBL/GenBank/DDBJ whole genome shotgun (WGS) entry which is preliminary data.</text>
</comment>
<name>A0A6H9UQY9_9ACTN</name>
<dbReference type="GO" id="GO:0005524">
    <property type="term" value="F:ATP binding"/>
    <property type="evidence" value="ECO:0007669"/>
    <property type="project" value="UniProtKB-KW"/>
</dbReference>
<comment type="similarity">
    <text evidence="1">Belongs to the carbohydrate kinase PfkB family.</text>
</comment>
<dbReference type="Proteomes" id="UP000442707">
    <property type="component" value="Unassembled WGS sequence"/>
</dbReference>
<dbReference type="Pfam" id="PF00294">
    <property type="entry name" value="PfkB"/>
    <property type="match status" value="1"/>
</dbReference>
<evidence type="ECO:0000313" key="8">
    <source>
        <dbReference type="EMBL" id="KAB1141251.1"/>
    </source>
</evidence>
<dbReference type="PIRSF" id="PIRSF000535">
    <property type="entry name" value="1PFK/6PFK/LacC"/>
    <property type="match status" value="1"/>
</dbReference>
<dbReference type="Gene3D" id="3.40.1190.20">
    <property type="match status" value="1"/>
</dbReference>
<reference evidence="8 9" key="1">
    <citation type="submission" date="2019-09" db="EMBL/GenBank/DDBJ databases">
        <title>Screening of Novel Bioactive Compounds from Soil-Associated.</title>
        <authorList>
            <person name="Zhao S."/>
        </authorList>
    </citation>
    <scope>NUCLEOTIDE SEQUENCE [LARGE SCALE GENOMIC DNA]</scope>
    <source>
        <strain evidence="8 9">HIT-DPA4</strain>
    </source>
</reference>
<dbReference type="AlphaFoldDB" id="A0A6H9UQY9"/>
<dbReference type="GO" id="GO:0016052">
    <property type="term" value="P:carbohydrate catabolic process"/>
    <property type="evidence" value="ECO:0007669"/>
    <property type="project" value="UniProtKB-ARBA"/>
</dbReference>
<keyword evidence="2 6" id="KW-0808">Transferase</keyword>
<feature type="domain" description="Carbohydrate kinase PfkB" evidence="7">
    <location>
        <begin position="7"/>
        <end position="285"/>
    </location>
</feature>
<evidence type="ECO:0000256" key="2">
    <source>
        <dbReference type="ARBA" id="ARBA00022679"/>
    </source>
</evidence>
<dbReference type="CDD" id="cd01164">
    <property type="entry name" value="FruK_PfkB_like"/>
    <property type="match status" value="1"/>
</dbReference>
<keyword evidence="3" id="KW-0547">Nucleotide-binding</keyword>
<dbReference type="GO" id="GO:0044281">
    <property type="term" value="P:small molecule metabolic process"/>
    <property type="evidence" value="ECO:0007669"/>
    <property type="project" value="UniProtKB-ARBA"/>
</dbReference>
<accession>A0A6H9UQY9</accession>
<protein>
    <submittedName>
        <fullName evidence="8">1-phosphofructokinase family hexose kinase</fullName>
    </submittedName>
</protein>
<dbReference type="EMBL" id="VZRB01000033">
    <property type="protein sequence ID" value="KAB1141251.1"/>
    <property type="molecule type" value="Genomic_DNA"/>
</dbReference>
<dbReference type="GO" id="GO:0008443">
    <property type="term" value="F:phosphofructokinase activity"/>
    <property type="evidence" value="ECO:0007669"/>
    <property type="project" value="TreeGrafter"/>
</dbReference>
<organism evidence="8 9">
    <name type="scientific">Streptomyces luteolifulvus</name>
    <dbReference type="NCBI Taxonomy" id="2615112"/>
    <lineage>
        <taxon>Bacteria</taxon>
        <taxon>Bacillati</taxon>
        <taxon>Actinomycetota</taxon>
        <taxon>Actinomycetes</taxon>
        <taxon>Kitasatosporales</taxon>
        <taxon>Streptomycetaceae</taxon>
        <taxon>Streptomyces</taxon>
    </lineage>
</organism>
<dbReference type="FunFam" id="3.40.1190.20:FF:000001">
    <property type="entry name" value="Phosphofructokinase"/>
    <property type="match status" value="1"/>
</dbReference>
<keyword evidence="5" id="KW-0067">ATP-binding</keyword>
<evidence type="ECO:0000256" key="1">
    <source>
        <dbReference type="ARBA" id="ARBA00010688"/>
    </source>
</evidence>
<dbReference type="NCBIfam" id="TIGR03168">
    <property type="entry name" value="1-PFK"/>
    <property type="match status" value="1"/>
</dbReference>
<keyword evidence="9" id="KW-1185">Reference proteome</keyword>
<gene>
    <name evidence="8" type="ORF">F7R91_33025</name>
</gene>
<evidence type="ECO:0000313" key="9">
    <source>
        <dbReference type="Proteomes" id="UP000442707"/>
    </source>
</evidence>
<dbReference type="GO" id="GO:0005829">
    <property type="term" value="C:cytosol"/>
    <property type="evidence" value="ECO:0007669"/>
    <property type="project" value="TreeGrafter"/>
</dbReference>
<evidence type="ECO:0000259" key="7">
    <source>
        <dbReference type="Pfam" id="PF00294"/>
    </source>
</evidence>
<dbReference type="InterPro" id="IPR002173">
    <property type="entry name" value="Carboh/pur_kinase_PfkB_CS"/>
</dbReference>
<evidence type="ECO:0000256" key="3">
    <source>
        <dbReference type="ARBA" id="ARBA00022741"/>
    </source>
</evidence>
<keyword evidence="4 8" id="KW-0418">Kinase</keyword>
<dbReference type="InterPro" id="IPR017583">
    <property type="entry name" value="Tagatose/fructose_Pkinase"/>
</dbReference>
<evidence type="ECO:0000256" key="4">
    <source>
        <dbReference type="ARBA" id="ARBA00022777"/>
    </source>
</evidence>
<sequence length="324" mass="32928">MILTVTLNAALDITYHLRRLRLLESNRVDAVAARAGGKGINVSRVLHALGHETVVTGLAGGPTGHVLRHELAAAGLRDELVTIEGETRRTVAVVDESRGDTTIFLERGPVVTAAAWAQFLHRYERLLPRAAAVVLAGSLPDGLSNDAYAVLIRRARTHRVPVVLDADGEALRAGVGEAPAVIKPNAVELGAASGSSDPHSGAAALRAAGAQAVVASLGPDGLIACSPQGSWRARPPQALSGNPTGAGDAAVAALALGLVAGVSWPAMLVEAVALSAAAVAAPLAGDFDSTVYRRLQETVTVETVAACPADVASDAPNGAAVTQP</sequence>
<dbReference type="InterPro" id="IPR011611">
    <property type="entry name" value="PfkB_dom"/>
</dbReference>
<dbReference type="InterPro" id="IPR029056">
    <property type="entry name" value="Ribokinase-like"/>
</dbReference>
<evidence type="ECO:0000256" key="5">
    <source>
        <dbReference type="ARBA" id="ARBA00022840"/>
    </source>
</evidence>
<dbReference type="PANTHER" id="PTHR46566:SF5">
    <property type="entry name" value="1-PHOSPHOFRUCTOKINASE"/>
    <property type="match status" value="1"/>
</dbReference>
<dbReference type="PANTHER" id="PTHR46566">
    <property type="entry name" value="1-PHOSPHOFRUCTOKINASE-RELATED"/>
    <property type="match status" value="1"/>
</dbReference>
<proteinExistence type="inferred from homology"/>
<dbReference type="PROSITE" id="PS00584">
    <property type="entry name" value="PFKB_KINASES_2"/>
    <property type="match status" value="1"/>
</dbReference>